<reference evidence="1 2" key="1">
    <citation type="submission" date="2018-12" db="EMBL/GenBank/DDBJ databases">
        <authorList>
            <person name="Yang Y."/>
        </authorList>
    </citation>
    <scope>NUCLEOTIDE SEQUENCE [LARGE SCALE GENOMIC DNA]</scope>
    <source>
        <strain evidence="1 2">GSF71</strain>
    </source>
</reference>
<dbReference type="EMBL" id="RZIJ01000027">
    <property type="protein sequence ID" value="RUQ65106.1"/>
    <property type="molecule type" value="Genomic_DNA"/>
</dbReference>
<accession>A0A433J203</accession>
<keyword evidence="2" id="KW-1185">Reference proteome</keyword>
<dbReference type="OrthoDB" id="8607203at2"/>
<evidence type="ECO:0000313" key="2">
    <source>
        <dbReference type="Proteomes" id="UP000280346"/>
    </source>
</evidence>
<organism evidence="1 2">
    <name type="scientific">Azospirillum doebereinerae</name>
    <dbReference type="NCBI Taxonomy" id="92933"/>
    <lineage>
        <taxon>Bacteria</taxon>
        <taxon>Pseudomonadati</taxon>
        <taxon>Pseudomonadota</taxon>
        <taxon>Alphaproteobacteria</taxon>
        <taxon>Rhodospirillales</taxon>
        <taxon>Azospirillaceae</taxon>
        <taxon>Azospirillum</taxon>
    </lineage>
</organism>
<evidence type="ECO:0000313" key="1">
    <source>
        <dbReference type="EMBL" id="RUQ65106.1"/>
    </source>
</evidence>
<dbReference type="AlphaFoldDB" id="A0A433J203"/>
<name>A0A433J203_9PROT</name>
<dbReference type="Proteomes" id="UP000280346">
    <property type="component" value="Unassembled WGS sequence"/>
</dbReference>
<dbReference type="Pfam" id="PF05939">
    <property type="entry name" value="Phage_min_tail"/>
    <property type="match status" value="1"/>
</dbReference>
<sequence length="123" mass="13675">MTYQEVVMVLHTLTPPTGPLIDYTSEPTVKVLTAEFGDGHIQATPDGVNSVRYSHAFSWTLPKADIDAMDDFLKARAGAFPFLFRPPWGAAGTTQRFLCKKWSRARVSPLIHTLTATFEEDFG</sequence>
<comment type="caution">
    <text evidence="1">The sequence shown here is derived from an EMBL/GenBank/DDBJ whole genome shotgun (WGS) entry which is preliminary data.</text>
</comment>
<dbReference type="InterPro" id="IPR010265">
    <property type="entry name" value="Phage_lambda_TipM"/>
</dbReference>
<gene>
    <name evidence="1" type="ORF">EJ913_25505</name>
</gene>
<protein>
    <submittedName>
        <fullName evidence="1">Phage tail protein</fullName>
    </submittedName>
</protein>
<proteinExistence type="predicted"/>